<dbReference type="EMBL" id="SLUI01000024">
    <property type="protein sequence ID" value="TCL32145.1"/>
    <property type="molecule type" value="Genomic_DNA"/>
</dbReference>
<dbReference type="SUPFAM" id="SSF100950">
    <property type="entry name" value="NagB/RpiA/CoA transferase-like"/>
    <property type="match status" value="1"/>
</dbReference>
<evidence type="ECO:0000256" key="7">
    <source>
        <dbReference type="RuleBase" id="RU365095"/>
    </source>
</evidence>
<proteinExistence type="inferred from homology"/>
<evidence type="ECO:0000256" key="4">
    <source>
        <dbReference type="ARBA" id="ARBA00010662"/>
    </source>
</evidence>
<protein>
    <recommendedName>
        <fullName evidence="6 7">6-phosphogluconolactonase</fullName>
        <shortName evidence="7">6PGL</shortName>
        <ecNumber evidence="5 7">3.1.1.31</ecNumber>
    </recommendedName>
</protein>
<reference evidence="9 10" key="1">
    <citation type="submission" date="2019-03" db="EMBL/GenBank/DDBJ databases">
        <title>Genomic Encyclopedia of Type Strains, Phase IV (KMG-IV): sequencing the most valuable type-strain genomes for metagenomic binning, comparative biology and taxonomic classification.</title>
        <authorList>
            <person name="Goeker M."/>
        </authorList>
    </citation>
    <scope>NUCLEOTIDE SEQUENCE [LARGE SCALE GENOMIC DNA]</scope>
    <source>
        <strain evidence="9 10">DSM 15969</strain>
    </source>
</reference>
<dbReference type="GO" id="GO:0006098">
    <property type="term" value="P:pentose-phosphate shunt"/>
    <property type="evidence" value="ECO:0007669"/>
    <property type="project" value="UniProtKB-UniPathway"/>
</dbReference>
<dbReference type="Pfam" id="PF01182">
    <property type="entry name" value="Glucosamine_iso"/>
    <property type="match status" value="1"/>
</dbReference>
<keyword evidence="7" id="KW-0378">Hydrolase</keyword>
<dbReference type="UniPathway" id="UPA00115">
    <property type="reaction ID" value="UER00409"/>
</dbReference>
<evidence type="ECO:0000259" key="8">
    <source>
        <dbReference type="Pfam" id="PF01182"/>
    </source>
</evidence>
<dbReference type="InterPro" id="IPR005900">
    <property type="entry name" value="6-phosphogluconolactonase_DevB"/>
</dbReference>
<sequence>MEIEVYENVAAVSEAAAQYICRTAQEAVREKGHFLLALAGGRTPNLLYRRLAEQPYCSKMPWQQTFVFWGDERFVPPLHIDSNYGTAWLQLFRKINISSEHIYPIPTIFTNPDNSAILYEQMIRRAFTSLSAKQFDLTLLGMGDDGHTASLFPGREAVAERVRWVVPTENPAGQQRLSLTLPILNESKQILFLVTGVEKKAMLQKVANDQRQEIKQYPAAMIKGRARTLWMVDSAAYES</sequence>
<gene>
    <name evidence="7" type="primary">pgl</name>
    <name evidence="9" type="ORF">EV210_1243</name>
</gene>
<dbReference type="EC" id="3.1.1.31" evidence="5 7"/>
<organism evidence="9 10">
    <name type="scientific">Anaerospora hongkongensis</name>
    <dbReference type="NCBI Taxonomy" id="244830"/>
    <lineage>
        <taxon>Bacteria</taxon>
        <taxon>Bacillati</taxon>
        <taxon>Bacillota</taxon>
        <taxon>Negativicutes</taxon>
        <taxon>Selenomonadales</taxon>
        <taxon>Sporomusaceae</taxon>
        <taxon>Anaerospora</taxon>
    </lineage>
</organism>
<name>A0A4R1PQW6_9FIRM</name>
<evidence type="ECO:0000256" key="1">
    <source>
        <dbReference type="ARBA" id="ARBA00000832"/>
    </source>
</evidence>
<dbReference type="Gene3D" id="3.40.50.1360">
    <property type="match status" value="1"/>
</dbReference>
<dbReference type="InterPro" id="IPR006148">
    <property type="entry name" value="Glc/Gal-6P_isomerase"/>
</dbReference>
<dbReference type="GO" id="GO:0017057">
    <property type="term" value="F:6-phosphogluconolactonase activity"/>
    <property type="evidence" value="ECO:0007669"/>
    <property type="project" value="UniProtKB-UniRule"/>
</dbReference>
<evidence type="ECO:0000256" key="3">
    <source>
        <dbReference type="ARBA" id="ARBA00004961"/>
    </source>
</evidence>
<comment type="similarity">
    <text evidence="4 7">Belongs to the glucosamine/galactosamine-6-phosphate isomerase family. 6-phosphogluconolactonase subfamily.</text>
</comment>
<dbReference type="Proteomes" id="UP000295063">
    <property type="component" value="Unassembled WGS sequence"/>
</dbReference>
<dbReference type="RefSeq" id="WP_132083547.1">
    <property type="nucleotide sequence ID" value="NZ_DAMAKO010000017.1"/>
</dbReference>
<dbReference type="GO" id="GO:0005975">
    <property type="term" value="P:carbohydrate metabolic process"/>
    <property type="evidence" value="ECO:0007669"/>
    <property type="project" value="UniProtKB-UniRule"/>
</dbReference>
<comment type="pathway">
    <text evidence="3 7">Carbohydrate degradation; pentose phosphate pathway; D-ribulose 5-phosphate from D-glucose 6-phosphate (oxidative stage): step 2/3.</text>
</comment>
<evidence type="ECO:0000256" key="5">
    <source>
        <dbReference type="ARBA" id="ARBA00013198"/>
    </source>
</evidence>
<dbReference type="CDD" id="cd01400">
    <property type="entry name" value="6PGL"/>
    <property type="match status" value="1"/>
</dbReference>
<dbReference type="PANTHER" id="PTHR11054">
    <property type="entry name" value="6-PHOSPHOGLUCONOLACTONASE"/>
    <property type="match status" value="1"/>
</dbReference>
<evidence type="ECO:0000313" key="9">
    <source>
        <dbReference type="EMBL" id="TCL32145.1"/>
    </source>
</evidence>
<dbReference type="InterPro" id="IPR039104">
    <property type="entry name" value="6PGL"/>
</dbReference>
<evidence type="ECO:0000313" key="10">
    <source>
        <dbReference type="Proteomes" id="UP000295063"/>
    </source>
</evidence>
<keyword evidence="10" id="KW-1185">Reference proteome</keyword>
<comment type="function">
    <text evidence="2 7">Hydrolysis of 6-phosphogluconolactone to 6-phosphogluconate.</text>
</comment>
<evidence type="ECO:0000256" key="6">
    <source>
        <dbReference type="ARBA" id="ARBA00020337"/>
    </source>
</evidence>
<comment type="catalytic activity">
    <reaction evidence="1 7">
        <text>6-phospho-D-glucono-1,5-lactone + H2O = 6-phospho-D-gluconate + H(+)</text>
        <dbReference type="Rhea" id="RHEA:12556"/>
        <dbReference type="ChEBI" id="CHEBI:15377"/>
        <dbReference type="ChEBI" id="CHEBI:15378"/>
        <dbReference type="ChEBI" id="CHEBI:57955"/>
        <dbReference type="ChEBI" id="CHEBI:58759"/>
        <dbReference type="EC" id="3.1.1.31"/>
    </reaction>
</comment>
<dbReference type="PANTHER" id="PTHR11054:SF0">
    <property type="entry name" value="6-PHOSPHOGLUCONOLACTONASE"/>
    <property type="match status" value="1"/>
</dbReference>
<dbReference type="NCBIfam" id="TIGR01198">
    <property type="entry name" value="pgl"/>
    <property type="match status" value="1"/>
</dbReference>
<evidence type="ECO:0000256" key="2">
    <source>
        <dbReference type="ARBA" id="ARBA00002681"/>
    </source>
</evidence>
<dbReference type="AlphaFoldDB" id="A0A4R1PQW6"/>
<comment type="caution">
    <text evidence="9">The sequence shown here is derived from an EMBL/GenBank/DDBJ whole genome shotgun (WGS) entry which is preliminary data.</text>
</comment>
<dbReference type="OrthoDB" id="9810967at2"/>
<accession>A0A4R1PQW6</accession>
<dbReference type="InterPro" id="IPR037171">
    <property type="entry name" value="NagB/RpiA_transferase-like"/>
</dbReference>
<feature type="domain" description="Glucosamine/galactosamine-6-phosphate isomerase" evidence="8">
    <location>
        <begin position="10"/>
        <end position="230"/>
    </location>
</feature>